<dbReference type="PROSITE" id="PS51318">
    <property type="entry name" value="TAT"/>
    <property type="match status" value="1"/>
</dbReference>
<reference evidence="2" key="1">
    <citation type="journal article" date="2019" name="Int. J. Syst. Evol. Microbiol.">
        <title>The Global Catalogue of Microorganisms (GCM) 10K type strain sequencing project: providing services to taxonomists for standard genome sequencing and annotation.</title>
        <authorList>
            <consortium name="The Broad Institute Genomics Platform"/>
            <consortium name="The Broad Institute Genome Sequencing Center for Infectious Disease"/>
            <person name="Wu L."/>
            <person name="Ma J."/>
        </authorList>
    </citation>
    <scope>NUCLEOTIDE SEQUENCE [LARGE SCALE GENOMIC DNA]</scope>
    <source>
        <strain evidence="2">KCTC 32465</strain>
    </source>
</reference>
<sequence length="411" mass="45015">MNDQTRRKFLLNTAALGCSAAASPLVTPVTFASTPWDNRLVVIVLRGAMDGLDVVRPYGDKMFAQHRPDLAKTDAIDLDGFYGMHGGLSDLSPLWDQGQLAFAHSVSTPYRNKRSHFDGQDLLEAGYASLDERRRMGTSGWLNRMLTLVPNVETETAYAVGQDDLLLLQGDAPHASWAPGRSLLMSAQGQLLLNRMYESDPLFHASAEVAIELTEDLMAIGDMDGMMDEMDSMQDQMKANNQAIKLAKRAGALAEFAADRLNEDSRIAAFSIGGWDTHRNQKVIIQKPLSQLSTAILTLREKLGANWDKTAVLCMTEFGRTVRQNGTQGTDHGTGGAMLMAGGAIRGGKVYGKWPGLADENLFNNRDLMPTADVRSYGAIAMRHLFGIAPNDLERVVFPGLDIVDDPRFIL</sequence>
<comment type="caution">
    <text evidence="1">The sequence shown here is derived from an EMBL/GenBank/DDBJ whole genome shotgun (WGS) entry which is preliminary data.</text>
</comment>
<accession>A0ABQ3CYI1</accession>
<proteinExistence type="predicted"/>
<dbReference type="InterPro" id="IPR006311">
    <property type="entry name" value="TAT_signal"/>
</dbReference>
<evidence type="ECO:0000313" key="1">
    <source>
        <dbReference type="EMBL" id="GHA48369.1"/>
    </source>
</evidence>
<protein>
    <recommendedName>
        <fullName evidence="3">Twin-arginine translocation pathway signal</fullName>
    </recommendedName>
</protein>
<dbReference type="PANTHER" id="PTHR43737:SF1">
    <property type="entry name" value="DUF1501 DOMAIN-CONTAINING PROTEIN"/>
    <property type="match status" value="1"/>
</dbReference>
<organism evidence="1 2">
    <name type="scientific">Paramylibacter ulvae</name>
    <dbReference type="NCBI Taxonomy" id="1651968"/>
    <lineage>
        <taxon>Bacteria</taxon>
        <taxon>Pseudomonadati</taxon>
        <taxon>Pseudomonadota</taxon>
        <taxon>Alphaproteobacteria</taxon>
        <taxon>Rhodobacterales</taxon>
        <taxon>Paracoccaceae</taxon>
        <taxon>Paramylibacter</taxon>
    </lineage>
</organism>
<gene>
    <name evidence="1" type="ORF">GCM10008927_11800</name>
</gene>
<dbReference type="EMBL" id="BMZF01000002">
    <property type="protein sequence ID" value="GHA48369.1"/>
    <property type="molecule type" value="Genomic_DNA"/>
</dbReference>
<dbReference type="PANTHER" id="PTHR43737">
    <property type="entry name" value="BLL7424 PROTEIN"/>
    <property type="match status" value="1"/>
</dbReference>
<dbReference type="Pfam" id="PF07394">
    <property type="entry name" value="DUF1501"/>
    <property type="match status" value="1"/>
</dbReference>
<keyword evidence="2" id="KW-1185">Reference proteome</keyword>
<name>A0ABQ3CYI1_9RHOB</name>
<evidence type="ECO:0008006" key="3">
    <source>
        <dbReference type="Google" id="ProtNLM"/>
    </source>
</evidence>
<dbReference type="InterPro" id="IPR010869">
    <property type="entry name" value="DUF1501"/>
</dbReference>
<evidence type="ECO:0000313" key="2">
    <source>
        <dbReference type="Proteomes" id="UP000634455"/>
    </source>
</evidence>
<dbReference type="RefSeq" id="WP_189639667.1">
    <property type="nucleotide sequence ID" value="NZ_BMZF01000002.1"/>
</dbReference>
<dbReference type="Proteomes" id="UP000634455">
    <property type="component" value="Unassembled WGS sequence"/>
</dbReference>